<dbReference type="SMART" id="SM00646">
    <property type="entry name" value="Ami_3"/>
    <property type="match status" value="1"/>
</dbReference>
<reference evidence="6" key="1">
    <citation type="journal article" date="2019" name="Int. J. Syst. Evol. Microbiol.">
        <title>The Global Catalogue of Microorganisms (GCM) 10K type strain sequencing project: providing services to taxonomists for standard genome sequencing and annotation.</title>
        <authorList>
            <consortium name="The Broad Institute Genomics Platform"/>
            <consortium name="The Broad Institute Genome Sequencing Center for Infectious Disease"/>
            <person name="Wu L."/>
            <person name="Ma J."/>
        </authorList>
    </citation>
    <scope>NUCLEOTIDE SEQUENCE [LARGE SCALE GENOMIC DNA]</scope>
    <source>
        <strain evidence="6">CGMCC 4.1469</strain>
    </source>
</reference>
<evidence type="ECO:0000313" key="5">
    <source>
        <dbReference type="EMBL" id="MFC5888244.1"/>
    </source>
</evidence>
<evidence type="ECO:0000259" key="4">
    <source>
        <dbReference type="SMART" id="SM00646"/>
    </source>
</evidence>
<evidence type="ECO:0000256" key="1">
    <source>
        <dbReference type="ARBA" id="ARBA00022801"/>
    </source>
</evidence>
<protein>
    <submittedName>
        <fullName evidence="5">N-acetylmuramoyl-L-alanine amidase</fullName>
        <ecNumber evidence="5">3.5.1.28</ecNumber>
    </submittedName>
</protein>
<dbReference type="PANTHER" id="PTHR30404:SF0">
    <property type="entry name" value="N-ACETYLMURAMOYL-L-ALANINE AMIDASE AMIC"/>
    <property type="match status" value="1"/>
</dbReference>
<accession>A0ABW1F4X8</accession>
<dbReference type="Pfam" id="PF01520">
    <property type="entry name" value="Amidase_3"/>
    <property type="match status" value="1"/>
</dbReference>
<evidence type="ECO:0000313" key="6">
    <source>
        <dbReference type="Proteomes" id="UP001596067"/>
    </source>
</evidence>
<comment type="caution">
    <text evidence="5">The sequence shown here is derived from an EMBL/GenBank/DDBJ whole genome shotgun (WGS) entry which is preliminary data.</text>
</comment>
<keyword evidence="6" id="KW-1185">Reference proteome</keyword>
<dbReference type="InterPro" id="IPR050695">
    <property type="entry name" value="N-acetylmuramoyl_amidase_3"/>
</dbReference>
<feature type="compositionally biased region" description="Gly residues" evidence="2">
    <location>
        <begin position="60"/>
        <end position="70"/>
    </location>
</feature>
<dbReference type="SUPFAM" id="SSF53187">
    <property type="entry name" value="Zn-dependent exopeptidases"/>
    <property type="match status" value="1"/>
</dbReference>
<dbReference type="Gene3D" id="3.40.630.40">
    <property type="entry name" value="Zn-dependent exopeptidases"/>
    <property type="match status" value="1"/>
</dbReference>
<dbReference type="RefSeq" id="WP_313763479.1">
    <property type="nucleotide sequence ID" value="NZ_BAAAVH010000112.1"/>
</dbReference>
<evidence type="ECO:0000256" key="3">
    <source>
        <dbReference type="SAM" id="Phobius"/>
    </source>
</evidence>
<evidence type="ECO:0000256" key="2">
    <source>
        <dbReference type="SAM" id="MobiDB-lite"/>
    </source>
</evidence>
<keyword evidence="3" id="KW-0472">Membrane</keyword>
<dbReference type="InterPro" id="IPR002508">
    <property type="entry name" value="MurNAc-LAA_cat"/>
</dbReference>
<dbReference type="EC" id="3.5.1.28" evidence="5"/>
<feature type="compositionally biased region" description="Low complexity" evidence="2">
    <location>
        <begin position="71"/>
        <end position="113"/>
    </location>
</feature>
<proteinExistence type="predicted"/>
<feature type="compositionally biased region" description="Low complexity" evidence="2">
    <location>
        <begin position="120"/>
        <end position="129"/>
    </location>
</feature>
<dbReference type="Proteomes" id="UP001596067">
    <property type="component" value="Unassembled WGS sequence"/>
</dbReference>
<organism evidence="5 6">
    <name type="scientific">Kitasatospora aburaviensis</name>
    <dbReference type="NCBI Taxonomy" id="67265"/>
    <lineage>
        <taxon>Bacteria</taxon>
        <taxon>Bacillati</taxon>
        <taxon>Actinomycetota</taxon>
        <taxon>Actinomycetes</taxon>
        <taxon>Kitasatosporales</taxon>
        <taxon>Streptomycetaceae</taxon>
        <taxon>Kitasatospora</taxon>
    </lineage>
</organism>
<feature type="transmembrane region" description="Helical" evidence="3">
    <location>
        <begin position="20"/>
        <end position="41"/>
    </location>
</feature>
<gene>
    <name evidence="5" type="ORF">ACFP0N_25090</name>
</gene>
<feature type="domain" description="MurNAc-LAA" evidence="4">
    <location>
        <begin position="227"/>
        <end position="354"/>
    </location>
</feature>
<keyword evidence="1 5" id="KW-0378">Hydrolase</keyword>
<dbReference type="CDD" id="cd02696">
    <property type="entry name" value="MurNAc-LAA"/>
    <property type="match status" value="1"/>
</dbReference>
<dbReference type="GO" id="GO:0008745">
    <property type="term" value="F:N-acetylmuramoyl-L-alanine amidase activity"/>
    <property type="evidence" value="ECO:0007669"/>
    <property type="project" value="UniProtKB-EC"/>
</dbReference>
<sequence length="360" mass="35951">MTRTTPDTSDDNARPRRSLLLRTTTVVGVVVPLCLAGWLGWQSVGGHDRADGAAPAGAAGTPGGASGSGTAGPDAAGATGTGTAAAPPSSAAASSAAAPAEAVPTTPGASTPAGSPPAGPGTSAPAAPAATGTFSATALAGRTVLLDPGHNPGNFAHTTEINRQVDIGNARKECDTTGTSTNAGYTEADFTLDVVRRARAILTARGATVVLVQDGDRPWGPCIDERARAGNAAHADAAVSVHGDGGPAGGTGFHVIMPAKVVAGKADTSAIVSPSHRLGLLLRDGFRSATGEPYADYTASQGLDTRSDLGGLNLSTVPKVFIECGNMRNSTDAKRMTDPQWRQQAAQGIADALTTFLTTR</sequence>
<keyword evidence="3" id="KW-1133">Transmembrane helix</keyword>
<name>A0ABW1F4X8_9ACTN</name>
<feature type="region of interest" description="Disordered" evidence="2">
    <location>
        <begin position="52"/>
        <end position="129"/>
    </location>
</feature>
<keyword evidence="3" id="KW-0812">Transmembrane</keyword>
<dbReference type="EMBL" id="JBHSOD010000037">
    <property type="protein sequence ID" value="MFC5888244.1"/>
    <property type="molecule type" value="Genomic_DNA"/>
</dbReference>
<dbReference type="PANTHER" id="PTHR30404">
    <property type="entry name" value="N-ACETYLMURAMOYL-L-ALANINE AMIDASE"/>
    <property type="match status" value="1"/>
</dbReference>